<comment type="similarity">
    <text evidence="1">Belongs to the HEM-1/HEM-2 family.</text>
</comment>
<dbReference type="Pfam" id="PF09735">
    <property type="entry name" value="Nckap1"/>
    <property type="match status" value="1"/>
</dbReference>
<dbReference type="Proteomes" id="UP001346149">
    <property type="component" value="Unassembled WGS sequence"/>
</dbReference>
<evidence type="ECO:0000313" key="4">
    <source>
        <dbReference type="Proteomes" id="UP001346149"/>
    </source>
</evidence>
<dbReference type="GO" id="GO:0030866">
    <property type="term" value="P:cortical actin cytoskeleton organization"/>
    <property type="evidence" value="ECO:0007669"/>
    <property type="project" value="TreeGrafter"/>
</dbReference>
<evidence type="ECO:0000256" key="1">
    <source>
        <dbReference type="ARBA" id="ARBA00037947"/>
    </source>
</evidence>
<dbReference type="PANTHER" id="PTHR12093:SF10">
    <property type="entry name" value="MEMBRANE-ASSOCIATED PROTEIN HEM"/>
    <property type="match status" value="1"/>
</dbReference>
<sequence>MEEIGGANSGSWSLLPYLFATFMTSNIWNTTAFNIETGGFSNNLHCLTRCISAIIAGSEYVRLEQEHQQRQSYANGHADDTMDADMHRKLSAEASIGSAMQLFVKFSAGIVLDSWNELNRSHFVVKLIFLDQLCETSPFLPRSTLEAHVPYSILRSTYTQYHGNLPSTSLALITASPRRSPTISHASPVSRHTSRSDSTPQDSVNDSSYFQGSSSAHPRGQYFDGDHGSTHSSDGRHRNARRSGPGLQHGPERENG</sequence>
<feature type="compositionally biased region" description="Basic and acidic residues" evidence="2">
    <location>
        <begin position="224"/>
        <end position="237"/>
    </location>
</feature>
<evidence type="ECO:0000256" key="2">
    <source>
        <dbReference type="SAM" id="MobiDB-lite"/>
    </source>
</evidence>
<organism evidence="3 4">
    <name type="scientific">Trapa natans</name>
    <name type="common">Water chestnut</name>
    <dbReference type="NCBI Taxonomy" id="22666"/>
    <lineage>
        <taxon>Eukaryota</taxon>
        <taxon>Viridiplantae</taxon>
        <taxon>Streptophyta</taxon>
        <taxon>Embryophyta</taxon>
        <taxon>Tracheophyta</taxon>
        <taxon>Spermatophyta</taxon>
        <taxon>Magnoliopsida</taxon>
        <taxon>eudicotyledons</taxon>
        <taxon>Gunneridae</taxon>
        <taxon>Pentapetalae</taxon>
        <taxon>rosids</taxon>
        <taxon>malvids</taxon>
        <taxon>Myrtales</taxon>
        <taxon>Lythraceae</taxon>
        <taxon>Trapa</taxon>
    </lineage>
</organism>
<feature type="region of interest" description="Disordered" evidence="2">
    <location>
        <begin position="177"/>
        <end position="256"/>
    </location>
</feature>
<keyword evidence="4" id="KW-1185">Reference proteome</keyword>
<dbReference type="InterPro" id="IPR019137">
    <property type="entry name" value="Nck-associated_protein-1"/>
</dbReference>
<protein>
    <submittedName>
        <fullName evidence="3">Uncharacterized protein</fullName>
    </submittedName>
</protein>
<dbReference type="EMBL" id="JAXQNO010000005">
    <property type="protein sequence ID" value="KAK4798613.1"/>
    <property type="molecule type" value="Genomic_DNA"/>
</dbReference>
<name>A0AAN7LYL4_TRANT</name>
<gene>
    <name evidence="3" type="ORF">SAY86_030939</name>
</gene>
<comment type="caution">
    <text evidence="3">The sequence shown here is derived from an EMBL/GenBank/DDBJ whole genome shotgun (WGS) entry which is preliminary data.</text>
</comment>
<accession>A0AAN7LYL4</accession>
<proteinExistence type="inferred from homology"/>
<feature type="compositionally biased region" description="Polar residues" evidence="2">
    <location>
        <begin position="177"/>
        <end position="216"/>
    </location>
</feature>
<reference evidence="3 4" key="1">
    <citation type="journal article" date="2023" name="Hortic Res">
        <title>Pangenome of water caltrop reveals structural variations and asymmetric subgenome divergence after allopolyploidization.</title>
        <authorList>
            <person name="Zhang X."/>
            <person name="Chen Y."/>
            <person name="Wang L."/>
            <person name="Yuan Y."/>
            <person name="Fang M."/>
            <person name="Shi L."/>
            <person name="Lu R."/>
            <person name="Comes H.P."/>
            <person name="Ma Y."/>
            <person name="Chen Y."/>
            <person name="Huang G."/>
            <person name="Zhou Y."/>
            <person name="Zheng Z."/>
            <person name="Qiu Y."/>
        </authorList>
    </citation>
    <scope>NUCLEOTIDE SEQUENCE [LARGE SCALE GENOMIC DNA]</scope>
    <source>
        <strain evidence="3">F231</strain>
    </source>
</reference>
<dbReference type="GO" id="GO:0016477">
    <property type="term" value="P:cell migration"/>
    <property type="evidence" value="ECO:0007669"/>
    <property type="project" value="TreeGrafter"/>
</dbReference>
<dbReference type="GO" id="GO:0030031">
    <property type="term" value="P:cell projection assembly"/>
    <property type="evidence" value="ECO:0007669"/>
    <property type="project" value="TreeGrafter"/>
</dbReference>
<dbReference type="AlphaFoldDB" id="A0AAN7LYL4"/>
<evidence type="ECO:0000313" key="3">
    <source>
        <dbReference type="EMBL" id="KAK4798613.1"/>
    </source>
</evidence>
<dbReference type="GO" id="GO:0031209">
    <property type="term" value="C:SCAR complex"/>
    <property type="evidence" value="ECO:0007669"/>
    <property type="project" value="TreeGrafter"/>
</dbReference>
<dbReference type="PANTHER" id="PTHR12093">
    <property type="entry name" value="NCK-ASSOCIATED PROTEIN 1"/>
    <property type="match status" value="1"/>
</dbReference>
<dbReference type="GO" id="GO:0000902">
    <property type="term" value="P:cell morphogenesis"/>
    <property type="evidence" value="ECO:0007669"/>
    <property type="project" value="TreeGrafter"/>
</dbReference>